<proteinExistence type="predicted"/>
<dbReference type="Proteomes" id="UP000664277">
    <property type="component" value="Unassembled WGS sequence"/>
</dbReference>
<protein>
    <recommendedName>
        <fullName evidence="3">Peptidase metallopeptidase domain-containing protein</fullName>
    </recommendedName>
</protein>
<reference evidence="1" key="1">
    <citation type="submission" date="2021-02" db="EMBL/GenBank/DDBJ databases">
        <title>Genome-Resolved Metagenomics of a Microbial Community Performing Photosynthetic Biological Nutrient Removal.</title>
        <authorList>
            <person name="Mcdaniel E.A."/>
        </authorList>
    </citation>
    <scope>NUCLEOTIDE SEQUENCE</scope>
    <source>
        <strain evidence="1">UWPOB_OBS1</strain>
    </source>
</reference>
<name>A0A8J7TLY2_9BACT</name>
<gene>
    <name evidence="1" type="ORF">J0M35_08780</name>
</gene>
<evidence type="ECO:0008006" key="3">
    <source>
        <dbReference type="Google" id="ProtNLM"/>
    </source>
</evidence>
<comment type="caution">
    <text evidence="1">The sequence shown here is derived from an EMBL/GenBank/DDBJ whole genome shotgun (WGS) entry which is preliminary data.</text>
</comment>
<evidence type="ECO:0000313" key="2">
    <source>
        <dbReference type="Proteomes" id="UP000664277"/>
    </source>
</evidence>
<dbReference type="AlphaFoldDB" id="A0A8J7TLY2"/>
<accession>A0A8J7TLY2</accession>
<dbReference type="EMBL" id="JAFLCK010000010">
    <property type="protein sequence ID" value="MBN8660441.1"/>
    <property type="molecule type" value="Genomic_DNA"/>
</dbReference>
<sequence length="301" mass="33259">MRRAIEGLKINCSAIACLSILTGAFFGVLCGDGAQAQQIGQVRKLQRATFQSFSSGGEPLEPVGGVHLAPGLERRPGTGGQVYNPGEPSLNMALCRWEPKKMPLKIWISPGLQLPEKPFSELQKVRPDEVFEMLRQPGAPFENCGLTQAREWSEDVNYQVAAGIEQWREFEKEGLLSFGFTDDPRQAHIMVFFVDSFKDSTSPGGIMVGGNTCAQLYPYDVAQRVNIAQKPVVIEMSTLVNRSPEKMIAASCHEFGHALGIKAHSPYRDDIMHENRVVDYLSPADKATIRALYKAKPAYVM</sequence>
<evidence type="ECO:0000313" key="1">
    <source>
        <dbReference type="EMBL" id="MBN8660441.1"/>
    </source>
</evidence>
<dbReference type="Gene3D" id="3.40.390.10">
    <property type="entry name" value="Collagenase (Catalytic Domain)"/>
    <property type="match status" value="1"/>
</dbReference>
<organism evidence="1 2">
    <name type="scientific">Candidatus Obscuribacter phosphatis</name>
    <dbReference type="NCBI Taxonomy" id="1906157"/>
    <lineage>
        <taxon>Bacteria</taxon>
        <taxon>Bacillati</taxon>
        <taxon>Candidatus Melainabacteria</taxon>
        <taxon>Candidatus Obscuribacterales</taxon>
        <taxon>Candidatus Obscuribacteraceae</taxon>
        <taxon>Candidatus Obscuribacter</taxon>
    </lineage>
</organism>
<dbReference type="SUPFAM" id="SSF55486">
    <property type="entry name" value="Metalloproteases ('zincins'), catalytic domain"/>
    <property type="match status" value="1"/>
</dbReference>
<dbReference type="InterPro" id="IPR024079">
    <property type="entry name" value="MetalloPept_cat_dom_sf"/>
</dbReference>
<dbReference type="GO" id="GO:0008237">
    <property type="term" value="F:metallopeptidase activity"/>
    <property type="evidence" value="ECO:0007669"/>
    <property type="project" value="InterPro"/>
</dbReference>